<comment type="similarity">
    <text evidence="2 14">Belongs to the peptidase S11 family.</text>
</comment>
<dbReference type="AlphaFoldDB" id="A0AAE3LTB4"/>
<dbReference type="GO" id="GO:0006508">
    <property type="term" value="P:proteolysis"/>
    <property type="evidence" value="ECO:0007669"/>
    <property type="project" value="UniProtKB-KW"/>
</dbReference>
<protein>
    <recommendedName>
        <fullName evidence="3">serine-type D-Ala-D-Ala carboxypeptidase</fullName>
        <ecNumber evidence="3">3.4.16.4</ecNumber>
    </recommendedName>
</protein>
<keyword evidence="8" id="KW-0133">Cell shape</keyword>
<evidence type="ECO:0000256" key="3">
    <source>
        <dbReference type="ARBA" id="ARBA00012448"/>
    </source>
</evidence>
<comment type="catalytic activity">
    <reaction evidence="11">
        <text>Preferential cleavage: (Ac)2-L-Lys-D-Ala-|-D-Ala. Also transpeptidation of peptidyl-alanyl moieties that are N-acyl substituents of D-alanine.</text>
        <dbReference type="EC" id="3.4.16.4"/>
    </reaction>
</comment>
<dbReference type="GO" id="GO:0071555">
    <property type="term" value="P:cell wall organization"/>
    <property type="evidence" value="ECO:0007669"/>
    <property type="project" value="UniProtKB-KW"/>
</dbReference>
<evidence type="ECO:0000256" key="13">
    <source>
        <dbReference type="PIRSR" id="PIRSR618044-2"/>
    </source>
</evidence>
<evidence type="ECO:0000256" key="4">
    <source>
        <dbReference type="ARBA" id="ARBA00022645"/>
    </source>
</evidence>
<accession>A0AAE3LTB4</accession>
<dbReference type="PRINTS" id="PR00725">
    <property type="entry name" value="DADACBPTASE1"/>
</dbReference>
<dbReference type="InterPro" id="IPR012907">
    <property type="entry name" value="Peptidase_S11_C"/>
</dbReference>
<evidence type="ECO:0000256" key="12">
    <source>
        <dbReference type="PIRSR" id="PIRSR618044-1"/>
    </source>
</evidence>
<gene>
    <name evidence="17" type="ORF">OEV98_09280</name>
</gene>
<feature type="domain" description="Peptidase S11 D-Ala-D-Ala carboxypeptidase A C-terminal" evidence="16">
    <location>
        <begin position="274"/>
        <end position="361"/>
    </location>
</feature>
<dbReference type="InterPro" id="IPR001967">
    <property type="entry name" value="Peptidase_S11_N"/>
</dbReference>
<comment type="caution">
    <text evidence="17">The sequence shown here is derived from an EMBL/GenBank/DDBJ whole genome shotgun (WGS) entry which is preliminary data.</text>
</comment>
<keyword evidence="10" id="KW-0961">Cell wall biogenesis/degradation</keyword>
<dbReference type="GO" id="GO:0009252">
    <property type="term" value="P:peptidoglycan biosynthetic process"/>
    <property type="evidence" value="ECO:0007669"/>
    <property type="project" value="UniProtKB-KW"/>
</dbReference>
<keyword evidence="6" id="KW-0732">Signal</keyword>
<proteinExistence type="inferred from homology"/>
<reference evidence="17" key="1">
    <citation type="submission" date="2022-10" db="EMBL/GenBank/DDBJ databases">
        <title>Description of Fervidibacillus gen. nov. in the family Fervidibacillaceae fam. nov. with two species, Fervidibacillus albus sp. nov., and Fervidibacillus halotolerans sp. nov., isolated from tidal flat sediments.</title>
        <authorList>
            <person name="Kwon K.K."/>
            <person name="Yang S.-H."/>
        </authorList>
    </citation>
    <scope>NUCLEOTIDE SEQUENCE</scope>
    <source>
        <strain evidence="17">JCM 19140</strain>
    </source>
</reference>
<evidence type="ECO:0000256" key="10">
    <source>
        <dbReference type="ARBA" id="ARBA00023316"/>
    </source>
</evidence>
<dbReference type="GO" id="GO:0009002">
    <property type="term" value="F:serine-type D-Ala-D-Ala carboxypeptidase activity"/>
    <property type="evidence" value="ECO:0007669"/>
    <property type="project" value="UniProtKB-EC"/>
</dbReference>
<evidence type="ECO:0000256" key="2">
    <source>
        <dbReference type="ARBA" id="ARBA00007164"/>
    </source>
</evidence>
<dbReference type="GO" id="GO:0008360">
    <property type="term" value="P:regulation of cell shape"/>
    <property type="evidence" value="ECO:0007669"/>
    <property type="project" value="UniProtKB-KW"/>
</dbReference>
<evidence type="ECO:0000256" key="6">
    <source>
        <dbReference type="ARBA" id="ARBA00022729"/>
    </source>
</evidence>
<dbReference type="EMBL" id="JAOUSF010000003">
    <property type="protein sequence ID" value="MCU9613753.1"/>
    <property type="molecule type" value="Genomic_DNA"/>
</dbReference>
<evidence type="ECO:0000256" key="8">
    <source>
        <dbReference type="ARBA" id="ARBA00022960"/>
    </source>
</evidence>
<feature type="binding site" evidence="13">
    <location>
        <position position="225"/>
    </location>
    <ligand>
        <name>substrate</name>
    </ligand>
</feature>
<sequence length="387" mass="43975">MGVHMKRFLIILLVSILIIHMFPKKSFASVSVNSAAAIVMDQKTGRVFFEKNANEPMKIASITKIMTAIIAIESGKLDEEVTISKNAVNTEGSSIYLKEKEKMKLEDLVYGLMLRSGNDAAVAIAEYVGGSVEGFVYLMNEKAAQIGMKNTHFANPHGLDDSDEHYSTAYDMAILTKYAMQNDKYKEIAGTKVHYAPNPSSKWDRKWTNKNRLLTGLYKYSTGGKTGYTKKAHRTLVSTASKDGMDLIAVTLNSPSSGDWNEHIRMFEFVFSDFEYQTILKDGNIEDVKNSIYKNRAYLARAYQYPITDEEKDLFKVEYRLIKPKKNWKKNPENVPEIIGKTEIYFDDKLIQTMPIYYKYEDAETKKSFFDVAKQIFGTIIGVKAND</sequence>
<evidence type="ECO:0000256" key="14">
    <source>
        <dbReference type="RuleBase" id="RU004016"/>
    </source>
</evidence>
<dbReference type="InterPro" id="IPR012338">
    <property type="entry name" value="Beta-lactam/transpept-like"/>
</dbReference>
<evidence type="ECO:0000313" key="18">
    <source>
        <dbReference type="Proteomes" id="UP001209318"/>
    </source>
</evidence>
<dbReference type="Gene3D" id="3.40.710.10">
    <property type="entry name" value="DD-peptidase/beta-lactamase superfamily"/>
    <property type="match status" value="1"/>
</dbReference>
<name>A0AAE3LTB4_9BACI</name>
<dbReference type="PANTHER" id="PTHR21581:SF33">
    <property type="entry name" value="D-ALANYL-D-ALANINE CARBOXYPEPTIDASE DACB"/>
    <property type="match status" value="1"/>
</dbReference>
<dbReference type="InterPro" id="IPR018044">
    <property type="entry name" value="Peptidase_S11"/>
</dbReference>
<evidence type="ECO:0000313" key="17">
    <source>
        <dbReference type="EMBL" id="MCU9613753.1"/>
    </source>
</evidence>
<dbReference type="EC" id="3.4.16.4" evidence="3"/>
<keyword evidence="7" id="KW-0378">Hydrolase</keyword>
<organism evidence="17 18">
    <name type="scientific">Perspicuibacillus lycopersici</name>
    <dbReference type="NCBI Taxonomy" id="1325689"/>
    <lineage>
        <taxon>Bacteria</taxon>
        <taxon>Bacillati</taxon>
        <taxon>Bacillota</taxon>
        <taxon>Bacilli</taxon>
        <taxon>Bacillales</taxon>
        <taxon>Bacillaceae</taxon>
        <taxon>Perspicuibacillus</taxon>
    </lineage>
</organism>
<evidence type="ECO:0000256" key="5">
    <source>
        <dbReference type="ARBA" id="ARBA00022670"/>
    </source>
</evidence>
<keyword evidence="18" id="KW-1185">Reference proteome</keyword>
<dbReference type="Pfam" id="PF00768">
    <property type="entry name" value="Peptidase_S11"/>
    <property type="match status" value="1"/>
</dbReference>
<dbReference type="Pfam" id="PF07943">
    <property type="entry name" value="PBP5_C"/>
    <property type="match status" value="1"/>
</dbReference>
<comment type="pathway">
    <text evidence="1">Cell wall biogenesis; peptidoglycan biosynthesis.</text>
</comment>
<dbReference type="SUPFAM" id="SSF56601">
    <property type="entry name" value="beta-lactamase/transpeptidase-like"/>
    <property type="match status" value="1"/>
</dbReference>
<keyword evidence="4 17" id="KW-0121">Carboxypeptidase</keyword>
<feature type="active site" evidence="12">
    <location>
        <position position="116"/>
    </location>
</feature>
<evidence type="ECO:0000259" key="15">
    <source>
        <dbReference type="Pfam" id="PF00768"/>
    </source>
</evidence>
<feature type="active site" description="Acyl-ester intermediate" evidence="12">
    <location>
        <position position="61"/>
    </location>
</feature>
<keyword evidence="9" id="KW-0573">Peptidoglycan synthesis</keyword>
<feature type="domain" description="Peptidase S11 D-alanyl-D-alanine carboxypeptidase A N-terminal" evidence="15">
    <location>
        <begin position="30"/>
        <end position="255"/>
    </location>
</feature>
<evidence type="ECO:0000256" key="1">
    <source>
        <dbReference type="ARBA" id="ARBA00004752"/>
    </source>
</evidence>
<evidence type="ECO:0000256" key="11">
    <source>
        <dbReference type="ARBA" id="ARBA00034000"/>
    </source>
</evidence>
<dbReference type="Gene3D" id="2.30.140.30">
    <property type="match status" value="1"/>
</dbReference>
<dbReference type="PANTHER" id="PTHR21581">
    <property type="entry name" value="D-ALANYL-D-ALANINE CARBOXYPEPTIDASE"/>
    <property type="match status" value="1"/>
</dbReference>
<dbReference type="Proteomes" id="UP001209318">
    <property type="component" value="Unassembled WGS sequence"/>
</dbReference>
<evidence type="ECO:0000256" key="7">
    <source>
        <dbReference type="ARBA" id="ARBA00022801"/>
    </source>
</evidence>
<evidence type="ECO:0000256" key="9">
    <source>
        <dbReference type="ARBA" id="ARBA00022984"/>
    </source>
</evidence>
<feature type="active site" description="Acyl-ester intermediate" evidence="12">
    <location>
        <position position="64"/>
    </location>
</feature>
<evidence type="ECO:0000259" key="16">
    <source>
        <dbReference type="Pfam" id="PF07943"/>
    </source>
</evidence>
<keyword evidence="5" id="KW-0645">Protease</keyword>